<dbReference type="Proteomes" id="UP000520156">
    <property type="component" value="Unassembled WGS sequence"/>
</dbReference>
<evidence type="ECO:0000313" key="3">
    <source>
        <dbReference type="Proteomes" id="UP000520156"/>
    </source>
</evidence>
<dbReference type="SUPFAM" id="SSF51735">
    <property type="entry name" value="NAD(P)-binding Rossmann-fold domains"/>
    <property type="match status" value="1"/>
</dbReference>
<reference evidence="2 3" key="1">
    <citation type="submission" date="2020-08" db="EMBL/GenBank/DDBJ databases">
        <title>The genome sequence of Novosphingobium flavum 4Y4.</title>
        <authorList>
            <person name="Liu Y."/>
        </authorList>
    </citation>
    <scope>NUCLEOTIDE SEQUENCE [LARGE SCALE GENOMIC DNA]</scope>
    <source>
        <strain evidence="2 3">4Y4</strain>
    </source>
</reference>
<comment type="caution">
    <text evidence="2">The sequence shown here is derived from an EMBL/GenBank/DDBJ whole genome shotgun (WGS) entry which is preliminary data.</text>
</comment>
<dbReference type="PANTHER" id="PTHR48079:SF6">
    <property type="entry name" value="NAD(P)-BINDING DOMAIN-CONTAINING PROTEIN-RELATED"/>
    <property type="match status" value="1"/>
</dbReference>
<dbReference type="AlphaFoldDB" id="A0A7X1KAI3"/>
<proteinExistence type="predicted"/>
<dbReference type="Gene3D" id="3.40.50.720">
    <property type="entry name" value="NAD(P)-binding Rossmann-like Domain"/>
    <property type="match status" value="1"/>
</dbReference>
<gene>
    <name evidence="2" type="ORF">H7F49_00815</name>
</gene>
<dbReference type="RefSeq" id="WP_185681655.1">
    <property type="nucleotide sequence ID" value="NZ_JACLAU010000001.1"/>
</dbReference>
<dbReference type="InterPro" id="IPR001509">
    <property type="entry name" value="Epimerase_deHydtase"/>
</dbReference>
<protein>
    <submittedName>
        <fullName evidence="2">NAD-dependent epimerase/dehydratase family protein</fullName>
    </submittedName>
</protein>
<dbReference type="GO" id="GO:0004029">
    <property type="term" value="F:aldehyde dehydrogenase (NAD+) activity"/>
    <property type="evidence" value="ECO:0007669"/>
    <property type="project" value="TreeGrafter"/>
</dbReference>
<evidence type="ECO:0000313" key="2">
    <source>
        <dbReference type="EMBL" id="MBC2650241.1"/>
    </source>
</evidence>
<name>A0A7X1KAI3_9SPHN</name>
<dbReference type="Pfam" id="PF01370">
    <property type="entry name" value="Epimerase"/>
    <property type="match status" value="1"/>
</dbReference>
<dbReference type="InterPro" id="IPR051783">
    <property type="entry name" value="NAD(P)-dependent_oxidoreduct"/>
</dbReference>
<dbReference type="PANTHER" id="PTHR48079">
    <property type="entry name" value="PROTEIN YEEZ"/>
    <property type="match status" value="1"/>
</dbReference>
<dbReference type="EMBL" id="JACLAU010000001">
    <property type="protein sequence ID" value="MBC2650241.1"/>
    <property type="molecule type" value="Genomic_DNA"/>
</dbReference>
<feature type="domain" description="NAD-dependent epimerase/dehydratase" evidence="1">
    <location>
        <begin position="3"/>
        <end position="119"/>
    </location>
</feature>
<dbReference type="InterPro" id="IPR036291">
    <property type="entry name" value="NAD(P)-bd_dom_sf"/>
</dbReference>
<organism evidence="2 3">
    <name type="scientific">Novosphingobium aerophilum</name>
    <dbReference type="NCBI Taxonomy" id="2839843"/>
    <lineage>
        <taxon>Bacteria</taxon>
        <taxon>Pseudomonadati</taxon>
        <taxon>Pseudomonadota</taxon>
        <taxon>Alphaproteobacteria</taxon>
        <taxon>Sphingomonadales</taxon>
        <taxon>Sphingomonadaceae</taxon>
        <taxon>Novosphingobium</taxon>
    </lineage>
</organism>
<dbReference type="GO" id="GO:0005737">
    <property type="term" value="C:cytoplasm"/>
    <property type="evidence" value="ECO:0007669"/>
    <property type="project" value="TreeGrafter"/>
</dbReference>
<sequence length="300" mass="31909">MKVLVVGGTGALGGHAALHLAARGHEVTITGRGEGAHPATPLTRLPYLRGDYIAGDFPAERLAGFDWVVHAAGNDPRHVPPGEDFDAWLHRANHVALPAFFAAAREAGVKRAVQLGSFYHQAAPGLLAGNSYIRSRQAACEGARAEGRPGFDVMSVNAPFMVGVVPGLPSAIFEPYVQWAKGLIPIPPFAPPGGTNFMSFRSLSEAIEGALERGEPGKAYLVGDENLSFREYFQLFFAAVGNPAPIEEQDAELPLLPDVAIPQGRGQFIRYEPDPAETALLGYRRHDVAAAVAEAVAQFG</sequence>
<accession>A0A7X1KAI3</accession>
<keyword evidence="3" id="KW-1185">Reference proteome</keyword>
<evidence type="ECO:0000259" key="1">
    <source>
        <dbReference type="Pfam" id="PF01370"/>
    </source>
</evidence>